<dbReference type="EMBL" id="CP040825">
    <property type="protein sequence ID" value="QCZ36512.1"/>
    <property type="molecule type" value="Genomic_DNA"/>
</dbReference>
<protein>
    <submittedName>
        <fullName evidence="1">Uncharacterized protein</fullName>
    </submittedName>
</protein>
<gene>
    <name evidence="1" type="ORF">FG904_00550</name>
</gene>
<dbReference type="AlphaFoldDB" id="A0A5B7XUX5"/>
<dbReference type="KEGG" id="mnh:FG904_00550"/>
<evidence type="ECO:0000313" key="1">
    <source>
        <dbReference type="EMBL" id="QCZ36512.1"/>
    </source>
</evidence>
<organism evidence="1 2">
    <name type="scientific">Mycoplasma nasistruthionis</name>
    <dbReference type="NCBI Taxonomy" id="353852"/>
    <lineage>
        <taxon>Bacteria</taxon>
        <taxon>Bacillati</taxon>
        <taxon>Mycoplasmatota</taxon>
        <taxon>Mollicutes</taxon>
        <taxon>Mycoplasmataceae</taxon>
        <taxon>Mycoplasma</taxon>
    </lineage>
</organism>
<evidence type="ECO:0000313" key="2">
    <source>
        <dbReference type="Proteomes" id="UP000305457"/>
    </source>
</evidence>
<proteinExistence type="predicted"/>
<dbReference type="Proteomes" id="UP000305457">
    <property type="component" value="Chromosome"/>
</dbReference>
<sequence length="734" mass="84226">MRNKIIKNTIIPLTGITAISLPFLGVLSAGASGSFGSLTNNGTDKYQGTYQQFNNIKFQNAWHHASDTDFGFNAATNHDDVNNYEYSQLQTERRLAMEGVTFNPSEIKTPYLENKVLIEEIIDKENNNYSYAVSKSNKRKWRITFNNYFSPRQSDIRNTNEENRNQDADKAKWFAPNTYNDNRMGIILTKDLKIVDNTFRATLLFRDKLYKEVELNASQTHIRGRTYKFINNGNQFYAYNGNKITRPKVRGNFNVNLIKSKDYNSNILIQEEVKLNRSFTQDWDYKDWNNSNSGLDHAAFKDQISLGNFRYFTLIKKERENYHNTLQKINNIWYTHNDTTFSNGAVTYGQSVESLFTGLAAPNNGLDFMSVDNWNKNDANGKKVSATANYAFSQPSAQEKFKAESSKLNDWQEKATPNYATTGSTVDSNNVIQTINGITTEVSNAINEMKNTAWQADNSVLKVNTTPEQYITKMFEKVDSDLSQFSEEFKRVAKSVILKQPSREKANQYLQNLLDINESLIKIKADYEKFKNVPTDSMYSALEDNEANSEWVYFKEKIEQAKNFIENFDSNNNIDASFENVALKANESRNEASNLEEGYSTLDHDIDTAKAEIDKLASLTPQERETYKNQLDKVLTSFNPNYRVLENYPQRKFEISKILAKAKFANLLKGLSPITRDTFFIYNPKKTNQSFTYASKMQEAFDNALNGVVSSNAEDASNVFEQFKKKLKHLQQLS</sequence>
<accession>A0A5B7XUX5</accession>
<dbReference type="Gene3D" id="1.20.5.420">
    <property type="entry name" value="Immunoglobulin FC, subunit C"/>
    <property type="match status" value="1"/>
</dbReference>
<name>A0A5B7XUX5_9MOLU</name>
<dbReference type="RefSeq" id="WP_139591995.1">
    <property type="nucleotide sequence ID" value="NZ_CP040825.1"/>
</dbReference>
<reference evidence="1 2" key="1">
    <citation type="submission" date="2019-06" db="EMBL/GenBank/DDBJ databases">
        <title>Mycoplasma sp. 2F1A isolated from ostrich.</title>
        <authorList>
            <person name="Spergser J."/>
        </authorList>
    </citation>
    <scope>NUCLEOTIDE SEQUENCE [LARGE SCALE GENOMIC DNA]</scope>
    <source>
        <strain evidence="1 2">2F1A</strain>
    </source>
</reference>